<gene>
    <name evidence="2" type="ORF">ACFQQL_12335</name>
</gene>
<evidence type="ECO:0000313" key="3">
    <source>
        <dbReference type="Proteomes" id="UP001596455"/>
    </source>
</evidence>
<accession>A0ABW2Q8U1</accession>
<proteinExistence type="predicted"/>
<evidence type="ECO:0000313" key="2">
    <source>
        <dbReference type="EMBL" id="MFC7405903.1"/>
    </source>
</evidence>
<dbReference type="RefSeq" id="WP_382394762.1">
    <property type="nucleotide sequence ID" value="NZ_JBHTCQ010000002.1"/>
</dbReference>
<dbReference type="Proteomes" id="UP001596455">
    <property type="component" value="Unassembled WGS sequence"/>
</dbReference>
<dbReference type="EMBL" id="JBHTCQ010000002">
    <property type="protein sequence ID" value="MFC7405903.1"/>
    <property type="molecule type" value="Genomic_DNA"/>
</dbReference>
<name>A0ABW2Q8U1_9MICO</name>
<organism evidence="2 3">
    <name type="scientific">Georgenia alba</name>
    <dbReference type="NCBI Taxonomy" id="2233858"/>
    <lineage>
        <taxon>Bacteria</taxon>
        <taxon>Bacillati</taxon>
        <taxon>Actinomycetota</taxon>
        <taxon>Actinomycetes</taxon>
        <taxon>Micrococcales</taxon>
        <taxon>Bogoriellaceae</taxon>
        <taxon>Georgenia</taxon>
    </lineage>
</organism>
<feature type="domain" description="DUF222" evidence="1">
    <location>
        <begin position="48"/>
        <end position="375"/>
    </location>
</feature>
<dbReference type="InterPro" id="IPR003870">
    <property type="entry name" value="DUF222"/>
</dbReference>
<comment type="caution">
    <text evidence="2">The sequence shown here is derived from an EMBL/GenBank/DDBJ whole genome shotgun (WGS) entry which is preliminary data.</text>
</comment>
<reference evidence="3" key="1">
    <citation type="journal article" date="2019" name="Int. J. Syst. Evol. Microbiol.">
        <title>The Global Catalogue of Microorganisms (GCM) 10K type strain sequencing project: providing services to taxonomists for standard genome sequencing and annotation.</title>
        <authorList>
            <consortium name="The Broad Institute Genomics Platform"/>
            <consortium name="The Broad Institute Genome Sequencing Center for Infectious Disease"/>
            <person name="Wu L."/>
            <person name="Ma J."/>
        </authorList>
    </citation>
    <scope>NUCLEOTIDE SEQUENCE [LARGE SCALE GENOMIC DNA]</scope>
    <source>
        <strain evidence="3">JCM 1490</strain>
    </source>
</reference>
<protein>
    <submittedName>
        <fullName evidence="2">DUF222 domain-containing protein</fullName>
    </submittedName>
</protein>
<dbReference type="InterPro" id="IPR003615">
    <property type="entry name" value="HNH_nuc"/>
</dbReference>
<sequence>MTTATMMGLDSDLDALSVADRVALAERVLASLTDTDLQGLGSRELLETLDGLERVERRLDAVTMRALVAAETDGMWATSGARSFPAWYAARTGRYIGTARSRTRTARRLRDHLRATAEALEAGTITTGHAEAMARHAVKSDATRARLTDERHGESFLLEHAGILDAGRFNTLVRRWATAADPDMAERAWREESGREEVTLAPTLDGYHLQGWLSTESGQVLAEALEARTGVPAAGDDRTPAQRRADALVGLARLGLDSGVLKPGARVRPHLAVHVPYETLTRLVQASKPTSDATGDGGDAGGTVITAALDPAVMVGVEPATLPDGSPLAPGQLARLACSSGLHRVIFGPDGEVLDSGREERLFTAGQTRAIVARDRHCQYPGCHAPPGEGEIHHCLWWYEHGGGTSTANGVLVCWHHHDQIHQHHLTIRRDHGTWVFTRPDGSRVAPLRLV</sequence>
<dbReference type="CDD" id="cd00085">
    <property type="entry name" value="HNHc"/>
    <property type="match status" value="1"/>
</dbReference>
<evidence type="ECO:0000259" key="1">
    <source>
        <dbReference type="Pfam" id="PF02720"/>
    </source>
</evidence>
<dbReference type="Pfam" id="PF02720">
    <property type="entry name" value="DUF222"/>
    <property type="match status" value="1"/>
</dbReference>
<keyword evidence="3" id="KW-1185">Reference proteome</keyword>